<dbReference type="Gene3D" id="2.30.110.20">
    <property type="entry name" value="Hcp1-like"/>
    <property type="match status" value="1"/>
</dbReference>
<dbReference type="Pfam" id="PF05638">
    <property type="entry name" value="T6SS_HCP"/>
    <property type="match status" value="1"/>
</dbReference>
<keyword evidence="2" id="KW-1185">Reference proteome</keyword>
<dbReference type="EMBL" id="JALJXV010000002">
    <property type="protein sequence ID" value="MCP1673931.1"/>
    <property type="molecule type" value="Genomic_DNA"/>
</dbReference>
<dbReference type="InterPro" id="IPR036624">
    <property type="entry name" value="Hcp1-lik_sf"/>
</dbReference>
<dbReference type="PANTHER" id="PTHR36152:SF5">
    <property type="entry name" value="PROTEIN HCP1"/>
    <property type="match status" value="1"/>
</dbReference>
<evidence type="ECO:0000313" key="1">
    <source>
        <dbReference type="EMBL" id="MCP1673931.1"/>
    </source>
</evidence>
<protein>
    <submittedName>
        <fullName evidence="1">Type VI secretion system secreted protein Hcp</fullName>
    </submittedName>
</protein>
<organism evidence="1 2">
    <name type="scientific">Natronocella acetinitrilica</name>
    <dbReference type="NCBI Taxonomy" id="414046"/>
    <lineage>
        <taxon>Bacteria</taxon>
        <taxon>Pseudomonadati</taxon>
        <taxon>Pseudomonadota</taxon>
        <taxon>Gammaproteobacteria</taxon>
        <taxon>Chromatiales</taxon>
        <taxon>Ectothiorhodospiraceae</taxon>
        <taxon>Natronocella</taxon>
    </lineage>
</organism>
<gene>
    <name evidence="1" type="ORF">J2T57_001030</name>
</gene>
<evidence type="ECO:0000313" key="2">
    <source>
        <dbReference type="Proteomes" id="UP001205843"/>
    </source>
</evidence>
<name>A0AAE3G3C2_9GAMM</name>
<proteinExistence type="predicted"/>
<accession>A0AAE3G3C2</accession>
<dbReference type="PANTHER" id="PTHR36152">
    <property type="entry name" value="CYTOPLASMIC PROTEIN-RELATED"/>
    <property type="match status" value="1"/>
</dbReference>
<dbReference type="InterPro" id="IPR008514">
    <property type="entry name" value="T6SS_Hcp"/>
</dbReference>
<dbReference type="InterPro" id="IPR053165">
    <property type="entry name" value="HSI-I_assembly_Hcp1"/>
</dbReference>
<dbReference type="AlphaFoldDB" id="A0AAE3G3C2"/>
<dbReference type="Proteomes" id="UP001205843">
    <property type="component" value="Unassembled WGS sequence"/>
</dbReference>
<sequence length="161" mass="17078">MAVDSFLKLEGVDGESSDSVHADEIDVLAWSWGASNSGTMHEARGGGAGKANFQDISITKWIDKATPTIWRAVAKGIHYPSGKLTVRKAGGDDPLEYLVIELKSIMITSTSTGGSSGEDRLTENITLNFSEFKINYTPQAADGTAGAAVDYGYNIAESKDA</sequence>
<comment type="caution">
    <text evidence="1">The sequence shown here is derived from an EMBL/GenBank/DDBJ whole genome shotgun (WGS) entry which is preliminary data.</text>
</comment>
<dbReference type="RefSeq" id="WP_253475256.1">
    <property type="nucleotide sequence ID" value="NZ_JALJXV010000002.1"/>
</dbReference>
<dbReference type="SUPFAM" id="SSF141452">
    <property type="entry name" value="Hcp1-like"/>
    <property type="match status" value="1"/>
</dbReference>
<reference evidence="1" key="1">
    <citation type="submission" date="2022-03" db="EMBL/GenBank/DDBJ databases">
        <title>Genomic Encyclopedia of Type Strains, Phase III (KMG-III): the genomes of soil and plant-associated and newly described type strains.</title>
        <authorList>
            <person name="Whitman W."/>
        </authorList>
    </citation>
    <scope>NUCLEOTIDE SEQUENCE</scope>
    <source>
        <strain evidence="1">ANL 6-2</strain>
    </source>
</reference>